<reference evidence="2 3" key="1">
    <citation type="submission" date="2016-07" db="EMBL/GenBank/DDBJ databases">
        <title>Genome analysis of Flavihumibacter stibioxidans YS-17.</title>
        <authorList>
            <person name="Shi K."/>
            <person name="Han Y."/>
            <person name="Wang G."/>
        </authorList>
    </citation>
    <scope>NUCLEOTIDE SEQUENCE [LARGE SCALE GENOMIC DNA]</scope>
    <source>
        <strain evidence="2 3">YS-17</strain>
    </source>
</reference>
<dbReference type="Proteomes" id="UP000765802">
    <property type="component" value="Unassembled WGS sequence"/>
</dbReference>
<gene>
    <name evidence="2" type="ORF">BC349_08525</name>
</gene>
<feature type="signal peptide" evidence="1">
    <location>
        <begin position="1"/>
        <end position="22"/>
    </location>
</feature>
<proteinExistence type="predicted"/>
<dbReference type="EMBL" id="MBUA01000012">
    <property type="protein sequence ID" value="MBC6491073.1"/>
    <property type="molecule type" value="Genomic_DNA"/>
</dbReference>
<keyword evidence="3" id="KW-1185">Reference proteome</keyword>
<evidence type="ECO:0000313" key="2">
    <source>
        <dbReference type="EMBL" id="MBC6491073.1"/>
    </source>
</evidence>
<feature type="chain" id="PRO_5047248877" description="Lipocalin-like domain-containing protein" evidence="1">
    <location>
        <begin position="23"/>
        <end position="185"/>
    </location>
</feature>
<evidence type="ECO:0008006" key="4">
    <source>
        <dbReference type="Google" id="ProtNLM"/>
    </source>
</evidence>
<keyword evidence="1" id="KW-0732">Signal</keyword>
<comment type="caution">
    <text evidence="2">The sequence shown here is derived from an EMBL/GenBank/DDBJ whole genome shotgun (WGS) entry which is preliminary data.</text>
</comment>
<organism evidence="2 3">
    <name type="scientific">Flavihumibacter stibioxidans</name>
    <dbReference type="NCBI Taxonomy" id="1834163"/>
    <lineage>
        <taxon>Bacteria</taxon>
        <taxon>Pseudomonadati</taxon>
        <taxon>Bacteroidota</taxon>
        <taxon>Chitinophagia</taxon>
        <taxon>Chitinophagales</taxon>
        <taxon>Chitinophagaceae</taxon>
        <taxon>Flavihumibacter</taxon>
    </lineage>
</organism>
<sequence length="185" mass="21233">MIRKALFFSLTLVISLASVSQAQPAGTGDNPAQHDFPRRWIGKWKGTLNWFQGIQKRQSVNMELHILPTDSVNQYSWRIIYGDQQKDNRPYLLKPFDISRGHWLIDERNSIVLDQFLLGDRFSGSFTVEGNTILNNYWLSGDSLVVEFFNSQEKPIAITGGGDSTIPKIKSYGMRSYQRAVLKRY</sequence>
<name>A0ABR7M7Q9_9BACT</name>
<accession>A0ABR7M7Q9</accession>
<evidence type="ECO:0000256" key="1">
    <source>
        <dbReference type="SAM" id="SignalP"/>
    </source>
</evidence>
<dbReference type="RefSeq" id="WP_187256399.1">
    <property type="nucleotide sequence ID" value="NZ_JBHULF010000014.1"/>
</dbReference>
<protein>
    <recommendedName>
        <fullName evidence="4">Lipocalin-like domain-containing protein</fullName>
    </recommendedName>
</protein>
<evidence type="ECO:0000313" key="3">
    <source>
        <dbReference type="Proteomes" id="UP000765802"/>
    </source>
</evidence>